<sequence length="994" mass="106710">MSAQPYRLATGGLIDRKRPCHFRFDGREYTGFAGDTLASALLANGVSLVGRSFKYHRPRGLLSSGAEEPNALIELRRGAAREPNTRATTIELFDGLEAQSQNRWPSLGFDLLSLNRWAAPFLGAGFYYKTFMWPASFWEKVYEPLIRRAAGLGRAAGADDPDHYEKSFAHCDILVIGAGPAGLMAALTAGRAGARIILANEDFAAGGQLHGDGGNINGTAAAAWVNGVIAELAAMPHVQIMPRTTIYGVYDGATYGAVERVNDHLLSVPAFEPRQRHWRIHARRAVLASGAGERPLMFANNDLPGIMLASAARTYLQRFAVKPAGRVVIATSCDDGWASVDAALAAGVAIAAIVDTRSEVDEALLSLGRRSGAAIYCGGDVVKAHGGHRVGAITIRNATGSNTRHACDGVWMSGGFSPLIHLTSHLGARPQWDEQLQAFVPGQNLPAGLAVAGAACGDFALGACIAAGQRAGIEAAQACGFSAPAAEPILCPETSAAVGVITLPRTAAGPVFVDFQNDVTAKDIALAAREGYSSPELAKRYTTLGMATDQGKTANINGMALLAAARGKSIAQTGTTVYRPPYTPVSFGALAGHHRSKDFRATRLTPAHHWAQEQGAVFMEAGAWMRAAWFPKAGESDWVESVIRETKATRSSVGLCDVSTLGKIDIQGADAGVFLDRVYCNTFSTLAVGRARYGLMLREDGFVMDDGTTSRLAPAHFLMTTTTSNASKVMQHLEFCHQALWPDLDLHMVSVSEHWAQYSLAGPRSRDVLQRLVDRQHDISNEAFPYMGAREITISGGLPARLYRISFSGELAYELAVPARYGDATVRALMAAGGEFGITPYGLETLNAMRIEKGHVTGSELNGTTTARDLGLGRMMSTKKHYIGRVMEERPALRDERRWQLVGLKPVDRSHRLKAGGHLVGRHEPAVTANDQGYVTSASYSPMLEQWIGLGLLSAGDKRHGEIIRACDLLRQSEVEVEVCNPVFFDPKGERLHG</sequence>
<dbReference type="Pfam" id="PF17806">
    <property type="entry name" value="SO_alpha_A3"/>
    <property type="match status" value="1"/>
</dbReference>
<feature type="domain" description="SoxA A3" evidence="5">
    <location>
        <begin position="511"/>
        <end position="592"/>
    </location>
</feature>
<feature type="domain" description="GCVT N-terminal" evidence="3">
    <location>
        <begin position="608"/>
        <end position="880"/>
    </location>
</feature>
<evidence type="ECO:0000259" key="5">
    <source>
        <dbReference type="Pfam" id="PF17806"/>
    </source>
</evidence>
<evidence type="ECO:0000256" key="2">
    <source>
        <dbReference type="ARBA" id="ARBA00023002"/>
    </source>
</evidence>
<evidence type="ECO:0000259" key="3">
    <source>
        <dbReference type="Pfam" id="PF01571"/>
    </source>
</evidence>
<dbReference type="PIRSF" id="PIRSF037980">
    <property type="entry name" value="SoxA"/>
    <property type="match status" value="1"/>
</dbReference>
<reference evidence="6 7" key="1">
    <citation type="journal article" date="2017" name="Water Res.">
        <title>Comammox in drinking water systems.</title>
        <authorList>
            <person name="Wang Y."/>
            <person name="Ma L."/>
            <person name="Mao Y."/>
            <person name="Jiang X."/>
            <person name="Xia Y."/>
            <person name="Yu K."/>
            <person name="Li B."/>
            <person name="Zhang T."/>
        </authorList>
    </citation>
    <scope>NUCLEOTIDE SEQUENCE [LARGE SCALE GENOMIC DNA]</scope>
    <source>
        <strain evidence="6">SG_bin8</strain>
    </source>
</reference>
<dbReference type="PRINTS" id="PR00469">
    <property type="entry name" value="PNDRDTASEII"/>
</dbReference>
<protein>
    <submittedName>
        <fullName evidence="6">Sarcosine oxidase subunit alpha</fullName>
    </submittedName>
</protein>
<dbReference type="Gene3D" id="1.10.10.1100">
    <property type="entry name" value="BFD-like [2Fe-2S]-binding domain"/>
    <property type="match status" value="1"/>
</dbReference>
<dbReference type="InterPro" id="IPR041117">
    <property type="entry name" value="SoxA_A3"/>
</dbReference>
<keyword evidence="2" id="KW-0560">Oxidoreductase</keyword>
<comment type="similarity">
    <text evidence="1">Belongs to the GcvT family.</text>
</comment>
<dbReference type="Gene3D" id="3.30.1360.120">
    <property type="entry name" value="Probable tRNA modification gtpase trme, domain 1"/>
    <property type="match status" value="1"/>
</dbReference>
<dbReference type="SUPFAM" id="SSF103025">
    <property type="entry name" value="Folate-binding domain"/>
    <property type="match status" value="1"/>
</dbReference>
<dbReference type="SUPFAM" id="SSF101790">
    <property type="entry name" value="Aminomethyltransferase beta-barrel domain"/>
    <property type="match status" value="1"/>
</dbReference>
<proteinExistence type="inferred from homology"/>
<dbReference type="InterPro" id="IPR006222">
    <property type="entry name" value="GCVT_N"/>
</dbReference>
<dbReference type="Pfam" id="PF01571">
    <property type="entry name" value="GCV_T"/>
    <property type="match status" value="1"/>
</dbReference>
<dbReference type="Proteomes" id="UP000192872">
    <property type="component" value="Unassembled WGS sequence"/>
</dbReference>
<dbReference type="InterPro" id="IPR028896">
    <property type="entry name" value="GcvT/YgfZ/DmdA"/>
</dbReference>
<accession>A0A1W9HZW6</accession>
<dbReference type="InterPro" id="IPR013977">
    <property type="entry name" value="GcvT_C"/>
</dbReference>
<gene>
    <name evidence="6" type="ORF">A4S15_06085</name>
</gene>
<dbReference type="PANTHER" id="PTHR43757:SF2">
    <property type="entry name" value="AMINOMETHYLTRANSFERASE, MITOCHONDRIAL"/>
    <property type="match status" value="1"/>
</dbReference>
<organism evidence="6 7">
    <name type="scientific">Candidatus Raskinella chloraquaticus</name>
    <dbReference type="NCBI Taxonomy" id="1951219"/>
    <lineage>
        <taxon>Bacteria</taxon>
        <taxon>Pseudomonadati</taxon>
        <taxon>Pseudomonadota</taxon>
        <taxon>Alphaproteobacteria</taxon>
        <taxon>Hyphomicrobiales</taxon>
        <taxon>Phreatobacteraceae</taxon>
        <taxon>Candidatus Raskinella</taxon>
    </lineage>
</organism>
<dbReference type="InterPro" id="IPR029043">
    <property type="entry name" value="GcvT/YgfZ_C"/>
</dbReference>
<dbReference type="Gene3D" id="3.10.20.440">
    <property type="entry name" value="2Fe-2S iron-sulphur cluster binding domain, sarcosine oxidase, alpha subunit, N-terminal domain"/>
    <property type="match status" value="1"/>
</dbReference>
<dbReference type="InterPro" id="IPR006277">
    <property type="entry name" value="Sarcosine_oxidase_asu"/>
</dbReference>
<dbReference type="InterPro" id="IPR042204">
    <property type="entry name" value="2Fe-2S-bd_N"/>
</dbReference>
<dbReference type="Pfam" id="PF13510">
    <property type="entry name" value="Fer2_4"/>
    <property type="match status" value="1"/>
</dbReference>
<evidence type="ECO:0000313" key="7">
    <source>
        <dbReference type="Proteomes" id="UP000192872"/>
    </source>
</evidence>
<dbReference type="InterPro" id="IPR041854">
    <property type="entry name" value="BFD-like_2Fe2S-bd_dom_sf"/>
</dbReference>
<evidence type="ECO:0000313" key="6">
    <source>
        <dbReference type="EMBL" id="OQW52959.1"/>
    </source>
</evidence>
<dbReference type="NCBIfam" id="TIGR01372">
    <property type="entry name" value="soxA"/>
    <property type="match status" value="1"/>
</dbReference>
<dbReference type="PRINTS" id="PR00368">
    <property type="entry name" value="FADPNR"/>
</dbReference>
<dbReference type="InterPro" id="IPR027266">
    <property type="entry name" value="TrmE/GcvT-like"/>
</dbReference>
<evidence type="ECO:0000259" key="4">
    <source>
        <dbReference type="Pfam" id="PF08669"/>
    </source>
</evidence>
<feature type="domain" description="Aminomethyltransferase C-terminal" evidence="4">
    <location>
        <begin position="900"/>
        <end position="986"/>
    </location>
</feature>
<evidence type="ECO:0000256" key="1">
    <source>
        <dbReference type="ARBA" id="ARBA00008609"/>
    </source>
</evidence>
<dbReference type="STRING" id="1827387.A4S15_06085"/>
<dbReference type="SUPFAM" id="SSF51905">
    <property type="entry name" value="FAD/NAD(P)-binding domain"/>
    <property type="match status" value="1"/>
</dbReference>
<dbReference type="GO" id="GO:0046653">
    <property type="term" value="P:tetrahydrofolate metabolic process"/>
    <property type="evidence" value="ECO:0007669"/>
    <property type="project" value="InterPro"/>
</dbReference>
<dbReference type="EMBL" id="LWDL01000011">
    <property type="protein sequence ID" value="OQW52959.1"/>
    <property type="molecule type" value="Genomic_DNA"/>
</dbReference>
<dbReference type="InterPro" id="IPR036188">
    <property type="entry name" value="FAD/NAD-bd_sf"/>
</dbReference>
<name>A0A1W9HZW6_9HYPH</name>
<comment type="caution">
    <text evidence="6">The sequence shown here is derived from an EMBL/GenBank/DDBJ whole genome shotgun (WGS) entry which is preliminary data.</text>
</comment>
<dbReference type="Pfam" id="PF12831">
    <property type="entry name" value="FAD_oxidored"/>
    <property type="match status" value="1"/>
</dbReference>
<dbReference type="Pfam" id="PF08669">
    <property type="entry name" value="GCV_T_C"/>
    <property type="match status" value="1"/>
</dbReference>
<dbReference type="Gene3D" id="3.50.50.60">
    <property type="entry name" value="FAD/NAD(P)-binding domain"/>
    <property type="match status" value="1"/>
</dbReference>
<dbReference type="PANTHER" id="PTHR43757">
    <property type="entry name" value="AMINOMETHYLTRANSFERASE"/>
    <property type="match status" value="1"/>
</dbReference>
<dbReference type="RefSeq" id="WP_376801034.1">
    <property type="nucleotide sequence ID" value="NZ_DBNB01000039.1"/>
</dbReference>
<dbReference type="AlphaFoldDB" id="A0A1W9HZW6"/>
<dbReference type="GO" id="GO:0008115">
    <property type="term" value="F:sarcosine oxidase activity"/>
    <property type="evidence" value="ECO:0007669"/>
    <property type="project" value="InterPro"/>
</dbReference>